<protein>
    <submittedName>
        <fullName evidence="2">Glycosyl transferase family 2</fullName>
    </submittedName>
</protein>
<reference evidence="2 3" key="1">
    <citation type="journal article" date="2018" name="Syst. Appl. Microbiol.">
        <title>Abditibacterium utsteinense sp. nov., the first cultivated member of candidate phylum FBP, isolated from ice-free Antarctic soil samples.</title>
        <authorList>
            <person name="Tahon G."/>
            <person name="Tytgat B."/>
            <person name="Lebbe L."/>
            <person name="Carlier A."/>
            <person name="Willems A."/>
        </authorList>
    </citation>
    <scope>NUCLEOTIDE SEQUENCE [LARGE SCALE GENOMIC DNA]</scope>
    <source>
        <strain evidence="2 3">LMG 29911</strain>
    </source>
</reference>
<dbReference type="EMBL" id="NIGF01000009">
    <property type="protein sequence ID" value="PQV63691.1"/>
    <property type="molecule type" value="Genomic_DNA"/>
</dbReference>
<dbReference type="AlphaFoldDB" id="A0A2S8SSB0"/>
<dbReference type="Gene3D" id="3.90.550.10">
    <property type="entry name" value="Spore Coat Polysaccharide Biosynthesis Protein SpsA, Chain A"/>
    <property type="match status" value="1"/>
</dbReference>
<dbReference type="FunCoup" id="A0A2S8SSB0">
    <property type="interactions" value="13"/>
</dbReference>
<dbReference type="SUPFAM" id="SSF53448">
    <property type="entry name" value="Nucleotide-diphospho-sugar transferases"/>
    <property type="match status" value="1"/>
</dbReference>
<dbReference type="RefSeq" id="WP_105483852.1">
    <property type="nucleotide sequence ID" value="NZ_NIGF01000009.1"/>
</dbReference>
<comment type="caution">
    <text evidence="2">The sequence shown here is derived from an EMBL/GenBank/DDBJ whole genome shotgun (WGS) entry which is preliminary data.</text>
</comment>
<feature type="domain" description="Glycosyltransferase 2-like" evidence="1">
    <location>
        <begin position="10"/>
        <end position="167"/>
    </location>
</feature>
<dbReference type="Proteomes" id="UP000237684">
    <property type="component" value="Unassembled WGS sequence"/>
</dbReference>
<name>A0A2S8SSB0_9BACT</name>
<evidence type="ECO:0000313" key="3">
    <source>
        <dbReference type="Proteomes" id="UP000237684"/>
    </source>
</evidence>
<dbReference type="InterPro" id="IPR029044">
    <property type="entry name" value="Nucleotide-diphossugar_trans"/>
</dbReference>
<gene>
    <name evidence="2" type="ORF">B1R32_10930</name>
</gene>
<organism evidence="2 3">
    <name type="scientific">Abditibacterium utsteinense</name>
    <dbReference type="NCBI Taxonomy" id="1960156"/>
    <lineage>
        <taxon>Bacteria</taxon>
        <taxon>Pseudomonadati</taxon>
        <taxon>Abditibacteriota</taxon>
        <taxon>Abditibacteriia</taxon>
        <taxon>Abditibacteriales</taxon>
        <taxon>Abditibacteriaceae</taxon>
        <taxon>Abditibacterium</taxon>
    </lineage>
</organism>
<proteinExistence type="predicted"/>
<dbReference type="Pfam" id="PF00535">
    <property type="entry name" value="Glycos_transf_2"/>
    <property type="match status" value="1"/>
</dbReference>
<keyword evidence="2" id="KW-0808">Transferase</keyword>
<evidence type="ECO:0000313" key="2">
    <source>
        <dbReference type="EMBL" id="PQV63691.1"/>
    </source>
</evidence>
<sequence length="308" mass="34662">MKPLFRPLVSVIIPTYNCSGEFLIEAIESALNQTYSPLEVIVVDDGSTNDTAAIVARYGDRVRYVYKENGGTPSARNVGMSYAKGELVSLLDHDDRWLPTKIEKQVPYFEQVDVGLVHGGARFFRTESGEITGESLPAPVLSFHDLVAWCPVCCGTTMFRKSVVDDLGGFDESLRGTDDWDLWIRIAQTHKVLGHDEILSEIRLHDKNQGNDSDTMFPHVMAVIEKTSHIHSNCAACERALRSARNQARREYYARLSGFSGQAFQRGEYLRALQIKFRGLQRDPAALLRLPLRTVQKIREFASKRAVQ</sequence>
<accession>A0A2S8SSB0</accession>
<dbReference type="InParanoid" id="A0A2S8SSB0"/>
<evidence type="ECO:0000259" key="1">
    <source>
        <dbReference type="Pfam" id="PF00535"/>
    </source>
</evidence>
<keyword evidence="3" id="KW-1185">Reference proteome</keyword>
<dbReference type="InterPro" id="IPR001173">
    <property type="entry name" value="Glyco_trans_2-like"/>
</dbReference>
<dbReference type="PANTHER" id="PTHR22916:SF3">
    <property type="entry name" value="UDP-GLCNAC:BETAGAL BETA-1,3-N-ACETYLGLUCOSAMINYLTRANSFERASE-LIKE PROTEIN 1"/>
    <property type="match status" value="1"/>
</dbReference>
<dbReference type="OrthoDB" id="9784574at2"/>
<dbReference type="GO" id="GO:0016758">
    <property type="term" value="F:hexosyltransferase activity"/>
    <property type="evidence" value="ECO:0007669"/>
    <property type="project" value="UniProtKB-ARBA"/>
</dbReference>
<dbReference type="PANTHER" id="PTHR22916">
    <property type="entry name" value="GLYCOSYLTRANSFERASE"/>
    <property type="match status" value="1"/>
</dbReference>